<accession>A0A1H3D1Y0</accession>
<proteinExistence type="predicted"/>
<dbReference type="EMBL" id="FNOS01000002">
    <property type="protein sequence ID" value="SDX60280.1"/>
    <property type="molecule type" value="Genomic_DNA"/>
</dbReference>
<dbReference type="SUPFAM" id="SSF101386">
    <property type="entry name" value="all-alpha NTP pyrophosphatases"/>
    <property type="match status" value="1"/>
</dbReference>
<dbReference type="InterPro" id="IPR014871">
    <property type="entry name" value="dUTPase/dCTP_pyrophosphatase"/>
</dbReference>
<gene>
    <name evidence="1" type="ORF">SAMN04488081_0797</name>
</gene>
<reference evidence="1 2" key="1">
    <citation type="submission" date="2016-10" db="EMBL/GenBank/DDBJ databases">
        <authorList>
            <person name="Varghese N."/>
            <person name="Submissions S."/>
        </authorList>
    </citation>
    <scope>NUCLEOTIDE SEQUENCE [LARGE SCALE GENOMIC DNA]</scope>
    <source>
        <strain evidence="1 2">DSM 20748</strain>
    </source>
</reference>
<keyword evidence="2" id="KW-1185">Reference proteome</keyword>
<dbReference type="Gene3D" id="1.10.4010.10">
    <property type="entry name" value="Type II deoxyuridine triphosphatase"/>
    <property type="match status" value="1"/>
</dbReference>
<evidence type="ECO:0000313" key="1">
    <source>
        <dbReference type="EMBL" id="SDX60280.1"/>
    </source>
</evidence>
<dbReference type="PIRSF" id="PIRSF030140">
    <property type="entry name" value="UCP030140"/>
    <property type="match status" value="1"/>
</dbReference>
<protein>
    <submittedName>
        <fullName evidence="1">Dimeric dUTPase, all-alpha-NTP-PPase (MazG) superfamily</fullName>
    </submittedName>
</protein>
<dbReference type="Pfam" id="PF08761">
    <property type="entry name" value="dUTPase_2"/>
    <property type="match status" value="1"/>
</dbReference>
<dbReference type="Proteomes" id="UP000198647">
    <property type="component" value="Unassembled WGS sequence"/>
</dbReference>
<dbReference type="InterPro" id="IPR016947">
    <property type="entry name" value="UCP030140"/>
</dbReference>
<organism evidence="1 2">
    <name type="scientific">Salimicrobium album</name>
    <dbReference type="NCBI Taxonomy" id="50717"/>
    <lineage>
        <taxon>Bacteria</taxon>
        <taxon>Bacillati</taxon>
        <taxon>Bacillota</taxon>
        <taxon>Bacilli</taxon>
        <taxon>Bacillales</taxon>
        <taxon>Bacillaceae</taxon>
        <taxon>Salimicrobium</taxon>
    </lineage>
</organism>
<name>A0A1H3D1Y0_9BACI</name>
<evidence type="ECO:0000313" key="2">
    <source>
        <dbReference type="Proteomes" id="UP000198647"/>
    </source>
</evidence>
<sequence>MHWAELYEYQRQLDKYIEQHKNVEKESVVDHKTLAFYVELGELANETRCFKFWSNKPESDHETIKEEYVDGLHFLLSLGIELNSYVESAEISDITSRTEAFLTVYQRLGEWKRKKTKQAYQNLFDAYVTLAAALNISEEDMKQAYLEKNDENYDRQDRGY</sequence>
<comment type="caution">
    <text evidence="1">The sequence shown here is derived from an EMBL/GenBank/DDBJ whole genome shotgun (WGS) entry which is preliminary data.</text>
</comment>
<dbReference type="CDD" id="cd11527">
    <property type="entry name" value="NTP-PPase_dUTPase"/>
    <property type="match status" value="1"/>
</dbReference>
<dbReference type="RefSeq" id="WP_093105736.1">
    <property type="nucleotide sequence ID" value="NZ_FNOS01000002.1"/>
</dbReference>